<dbReference type="InterPro" id="IPR036962">
    <property type="entry name" value="Glyco_hydro_3_N_sf"/>
</dbReference>
<dbReference type="GO" id="GO:0009251">
    <property type="term" value="P:glucan catabolic process"/>
    <property type="evidence" value="ECO:0007669"/>
    <property type="project" value="TreeGrafter"/>
</dbReference>
<keyword evidence="8" id="KW-1185">Reference proteome</keyword>
<feature type="non-terminal residue" evidence="7">
    <location>
        <position position="1"/>
    </location>
</feature>
<evidence type="ECO:0000313" key="8">
    <source>
        <dbReference type="Proteomes" id="UP001219525"/>
    </source>
</evidence>
<comment type="similarity">
    <text evidence="2">Belongs to the glycosyl hydrolase 3 family.</text>
</comment>
<dbReference type="SMART" id="SM01217">
    <property type="entry name" value="Fn3_like"/>
    <property type="match status" value="1"/>
</dbReference>
<feature type="domain" description="PA14" evidence="6">
    <location>
        <begin position="412"/>
        <end position="572"/>
    </location>
</feature>
<dbReference type="PROSITE" id="PS51820">
    <property type="entry name" value="PA14"/>
    <property type="match status" value="1"/>
</dbReference>
<dbReference type="InterPro" id="IPR001764">
    <property type="entry name" value="Glyco_hydro_3_N"/>
</dbReference>
<evidence type="ECO:0000256" key="5">
    <source>
        <dbReference type="ARBA" id="ARBA00023295"/>
    </source>
</evidence>
<dbReference type="InterPro" id="IPR050288">
    <property type="entry name" value="Cellulose_deg_GH3"/>
</dbReference>
<reference evidence="7" key="1">
    <citation type="submission" date="2023-03" db="EMBL/GenBank/DDBJ databases">
        <title>Massive genome expansion in bonnet fungi (Mycena s.s.) driven by repeated elements and novel gene families across ecological guilds.</title>
        <authorList>
            <consortium name="Lawrence Berkeley National Laboratory"/>
            <person name="Harder C.B."/>
            <person name="Miyauchi S."/>
            <person name="Viragh M."/>
            <person name="Kuo A."/>
            <person name="Thoen E."/>
            <person name="Andreopoulos B."/>
            <person name="Lu D."/>
            <person name="Skrede I."/>
            <person name="Drula E."/>
            <person name="Henrissat B."/>
            <person name="Morin E."/>
            <person name="Kohler A."/>
            <person name="Barry K."/>
            <person name="LaButti K."/>
            <person name="Morin E."/>
            <person name="Salamov A."/>
            <person name="Lipzen A."/>
            <person name="Mereny Z."/>
            <person name="Hegedus B."/>
            <person name="Baldrian P."/>
            <person name="Stursova M."/>
            <person name="Weitz H."/>
            <person name="Taylor A."/>
            <person name="Grigoriev I.V."/>
            <person name="Nagy L.G."/>
            <person name="Martin F."/>
            <person name="Kauserud H."/>
        </authorList>
    </citation>
    <scope>NUCLEOTIDE SEQUENCE</scope>
    <source>
        <strain evidence="7">9144</strain>
    </source>
</reference>
<dbReference type="PANTHER" id="PTHR42715:SF27">
    <property type="entry name" value="BETA-GLUCOSIDASE-RELATED"/>
    <property type="match status" value="1"/>
</dbReference>
<gene>
    <name evidence="7" type="ORF">GGX14DRAFT_601429</name>
</gene>
<evidence type="ECO:0000313" key="7">
    <source>
        <dbReference type="EMBL" id="KAJ7191080.1"/>
    </source>
</evidence>
<dbReference type="Pfam" id="PF14310">
    <property type="entry name" value="Fn3-like"/>
    <property type="match status" value="1"/>
</dbReference>
<evidence type="ECO:0000256" key="1">
    <source>
        <dbReference type="ARBA" id="ARBA00000448"/>
    </source>
</evidence>
<dbReference type="Gene3D" id="3.40.50.1700">
    <property type="entry name" value="Glycoside hydrolase family 3 C-terminal domain"/>
    <property type="match status" value="1"/>
</dbReference>
<dbReference type="SUPFAM" id="SSF52279">
    <property type="entry name" value="Beta-D-glucan exohydrolase, C-terminal domain"/>
    <property type="match status" value="1"/>
</dbReference>
<dbReference type="InterPro" id="IPR036881">
    <property type="entry name" value="Glyco_hydro_3_C_sf"/>
</dbReference>
<dbReference type="PANTHER" id="PTHR42715">
    <property type="entry name" value="BETA-GLUCOSIDASE"/>
    <property type="match status" value="1"/>
</dbReference>
<dbReference type="Proteomes" id="UP001219525">
    <property type="component" value="Unassembled WGS sequence"/>
</dbReference>
<dbReference type="InterPro" id="IPR011658">
    <property type="entry name" value="PA14_dom"/>
</dbReference>
<proteinExistence type="inferred from homology"/>
<dbReference type="InterPro" id="IPR037524">
    <property type="entry name" value="PA14/GLEYA"/>
</dbReference>
<dbReference type="InterPro" id="IPR026891">
    <property type="entry name" value="Fn3-like"/>
</dbReference>
<dbReference type="Gene3D" id="3.20.20.300">
    <property type="entry name" value="Glycoside hydrolase, family 3, N-terminal domain"/>
    <property type="match status" value="1"/>
</dbReference>
<protein>
    <recommendedName>
        <fullName evidence="3">beta-glucosidase</fullName>
        <ecNumber evidence="3">3.2.1.21</ecNumber>
    </recommendedName>
</protein>
<dbReference type="AlphaFoldDB" id="A0AAD6UV80"/>
<evidence type="ECO:0000256" key="2">
    <source>
        <dbReference type="ARBA" id="ARBA00005336"/>
    </source>
</evidence>
<keyword evidence="4 7" id="KW-0378">Hydrolase</keyword>
<keyword evidence="5" id="KW-0326">Glycosidase</keyword>
<dbReference type="GO" id="GO:0008422">
    <property type="term" value="F:beta-glucosidase activity"/>
    <property type="evidence" value="ECO:0007669"/>
    <property type="project" value="UniProtKB-EC"/>
</dbReference>
<dbReference type="InterPro" id="IPR013783">
    <property type="entry name" value="Ig-like_fold"/>
</dbReference>
<dbReference type="Pfam" id="PF00933">
    <property type="entry name" value="Glyco_hydro_3"/>
    <property type="match status" value="1"/>
</dbReference>
<dbReference type="PRINTS" id="PR00133">
    <property type="entry name" value="GLHYDRLASE3"/>
</dbReference>
<dbReference type="SUPFAM" id="SSF56988">
    <property type="entry name" value="Anthrax protective antigen"/>
    <property type="match status" value="1"/>
</dbReference>
<evidence type="ECO:0000256" key="4">
    <source>
        <dbReference type="ARBA" id="ARBA00022801"/>
    </source>
</evidence>
<dbReference type="EMBL" id="JARJCW010000138">
    <property type="protein sequence ID" value="KAJ7191080.1"/>
    <property type="molecule type" value="Genomic_DNA"/>
</dbReference>
<name>A0AAD6UV80_9AGAR</name>
<sequence>MTDSRSFLQAEIQSLVQKLTINEKISLLGAPNWWNTTPIPRLAIPSIRMSDGPNGVRGSSHFVASPAQCLPCATAMASTFDPELICAVGAFLAREAAQAKSSVVLLAPTCNIQRSPLGGRAFESFSEDPHLSGTMAAAYINGLQAQGVSAAIKHFVANDQEHERTAADSVMSDRALREIYLYPFMLAQKHAKPGAYGRIQGIHCSENRFLLQGILRDEWKFTGLVISDCFDQTPRYGTYGVDEALNAGLDLEMPGPPRWRTPVLVNHCLTAQKLSLSTLNERVTSLLTFVQSQARKNPDIVYGDGIERTRDSPEARNFCRKLAADSVVLLKNDRNLLPFSSSVVKRLAIIGPNALQHVISGGGSAALKPSYSVCPYDGVVSGAPAEVTVEYTAGCYAHKYLPTLEKYLKTVSGEPGWLCTFYNHDLHGQPLPDPVATFVLTDTRVKLVDFLPPGLTPMWTIKLTGRLTVEKTAPFELGLTVAGRAKLWVNGELTIDNWTRQTPGDFFYGQGTVEEKAVIDISAEVPVDILVEYTNTPPKELEENNSQPALMLGVRLGGCEKIDPDKAIENAVSLAADCDAVLFIAGLTPEWESEGFDRSTLALPGRQDEVIFKLAAANPNICVCIQAGSATSMPWVSNVRSVLQVWYLGNEVGNAIGDVIWGYVNPGGRLPLTFPVRIEDTPAYLNQRSENGKIHYREDLFVGYKHYNTRNIEPLFEFGFGLSYTSFSFANLSVSVPEYDENGLQVTVSVTVKNDGPVAGSEVAQLYMTYPDIGITTPVYQLKGFAKAKDVAPGASQSLVVNLERYAFAFWDSNRDAWVVSPGKYVISIGASSMDMRLRGELELTQGYTWRGL</sequence>
<dbReference type="Pfam" id="PF01915">
    <property type="entry name" value="Glyco_hydro_3_C"/>
    <property type="match status" value="1"/>
</dbReference>
<dbReference type="EC" id="3.2.1.21" evidence="3"/>
<dbReference type="SUPFAM" id="SSF51445">
    <property type="entry name" value="(Trans)glycosidases"/>
    <property type="match status" value="1"/>
</dbReference>
<dbReference type="SMART" id="SM00758">
    <property type="entry name" value="PA14"/>
    <property type="match status" value="1"/>
</dbReference>
<dbReference type="InterPro" id="IPR002772">
    <property type="entry name" value="Glyco_hydro_3_C"/>
</dbReference>
<organism evidence="7 8">
    <name type="scientific">Mycena pura</name>
    <dbReference type="NCBI Taxonomy" id="153505"/>
    <lineage>
        <taxon>Eukaryota</taxon>
        <taxon>Fungi</taxon>
        <taxon>Dikarya</taxon>
        <taxon>Basidiomycota</taxon>
        <taxon>Agaricomycotina</taxon>
        <taxon>Agaricomycetes</taxon>
        <taxon>Agaricomycetidae</taxon>
        <taxon>Agaricales</taxon>
        <taxon>Marasmiineae</taxon>
        <taxon>Mycenaceae</taxon>
        <taxon>Mycena</taxon>
    </lineage>
</organism>
<accession>A0AAD6UV80</accession>
<comment type="catalytic activity">
    <reaction evidence="1">
        <text>Hydrolysis of terminal, non-reducing beta-D-glucosyl residues with release of beta-D-glucose.</text>
        <dbReference type="EC" id="3.2.1.21"/>
    </reaction>
</comment>
<evidence type="ECO:0000256" key="3">
    <source>
        <dbReference type="ARBA" id="ARBA00012744"/>
    </source>
</evidence>
<comment type="caution">
    <text evidence="7">The sequence shown here is derived from an EMBL/GenBank/DDBJ whole genome shotgun (WGS) entry which is preliminary data.</text>
</comment>
<dbReference type="Gene3D" id="2.60.40.10">
    <property type="entry name" value="Immunoglobulins"/>
    <property type="match status" value="1"/>
</dbReference>
<dbReference type="Gene3D" id="2.60.120.260">
    <property type="entry name" value="Galactose-binding domain-like"/>
    <property type="match status" value="1"/>
</dbReference>
<evidence type="ECO:0000259" key="6">
    <source>
        <dbReference type="PROSITE" id="PS51820"/>
    </source>
</evidence>
<dbReference type="Pfam" id="PF07691">
    <property type="entry name" value="PA14"/>
    <property type="match status" value="1"/>
</dbReference>
<dbReference type="InterPro" id="IPR017853">
    <property type="entry name" value="GH"/>
</dbReference>